<evidence type="ECO:0000259" key="3">
    <source>
        <dbReference type="Pfam" id="PF12697"/>
    </source>
</evidence>
<keyword evidence="2 4" id="KW-0378">Hydrolase</keyword>
<dbReference type="InterPro" id="IPR029058">
    <property type="entry name" value="AB_hydrolase_fold"/>
</dbReference>
<sequence length="323" mass="35742">MASETPSFEYNFIRLDTKPSAQLSYFFLPATVHHEPQDRLVVFVNGLGRPQTSWASTIRKLHRLRPDGLPAMLTYDRFGQGQSLDRDPADEGAADPAHAHDCMSAVRDMRQLIQQVTGQFMGSGNLNEIRLVLIGNSIGCALVRLYAAEYPGTVAGVLFLDSTLTNSDFVSIIPDPDDRGKPVDTGITDDELRKARLVLRKVFHPDVGNKEGLSRKNLNQLLPHSHSPRLQGIGGRGPYLTVVGHDFDAFAKDSEEKLGISQLILQTYVNPFWHDYNKGLAKLTESERSQGPVQAPGASHFIQDDNPDFVAEKLLEIIDKSLA</sequence>
<comment type="similarity">
    <text evidence="1">Belongs to the peptidase S33 family.</text>
</comment>
<protein>
    <submittedName>
        <fullName evidence="4">Alpha/beta hydrolase fold-1</fullName>
    </submittedName>
</protein>
<dbReference type="InterPro" id="IPR051601">
    <property type="entry name" value="Serine_prot/Carboxylest_S33"/>
</dbReference>
<dbReference type="SUPFAM" id="SSF53474">
    <property type="entry name" value="alpha/beta-Hydrolases"/>
    <property type="match status" value="1"/>
</dbReference>
<dbReference type="GO" id="GO:0016787">
    <property type="term" value="F:hydrolase activity"/>
    <property type="evidence" value="ECO:0007669"/>
    <property type="project" value="UniProtKB-KW"/>
</dbReference>
<evidence type="ECO:0000313" key="4">
    <source>
        <dbReference type="EMBL" id="KAH6873833.1"/>
    </source>
</evidence>
<gene>
    <name evidence="4" type="ORF">B0T10DRAFT_499587</name>
</gene>
<evidence type="ECO:0000256" key="1">
    <source>
        <dbReference type="ARBA" id="ARBA00010088"/>
    </source>
</evidence>
<reference evidence="4 5" key="1">
    <citation type="journal article" date="2021" name="Nat. Commun.">
        <title>Genetic determinants of endophytism in the Arabidopsis root mycobiome.</title>
        <authorList>
            <person name="Mesny F."/>
            <person name="Miyauchi S."/>
            <person name="Thiergart T."/>
            <person name="Pickel B."/>
            <person name="Atanasova L."/>
            <person name="Karlsson M."/>
            <person name="Huettel B."/>
            <person name="Barry K.W."/>
            <person name="Haridas S."/>
            <person name="Chen C."/>
            <person name="Bauer D."/>
            <person name="Andreopoulos W."/>
            <person name="Pangilinan J."/>
            <person name="LaButti K."/>
            <person name="Riley R."/>
            <person name="Lipzen A."/>
            <person name="Clum A."/>
            <person name="Drula E."/>
            <person name="Henrissat B."/>
            <person name="Kohler A."/>
            <person name="Grigoriev I.V."/>
            <person name="Martin F.M."/>
            <person name="Hacquard S."/>
        </authorList>
    </citation>
    <scope>NUCLEOTIDE SEQUENCE [LARGE SCALE GENOMIC DNA]</scope>
    <source>
        <strain evidence="4 5">MPI-CAGE-CH-0241</strain>
    </source>
</reference>
<dbReference type="Proteomes" id="UP000777438">
    <property type="component" value="Unassembled WGS sequence"/>
</dbReference>
<keyword evidence="5" id="KW-1185">Reference proteome</keyword>
<dbReference type="OrthoDB" id="3466836at2759"/>
<dbReference type="PANTHER" id="PTHR43248:SF27">
    <property type="entry name" value="AB HYDROLASE-1 DOMAIN-CONTAINING PROTEIN"/>
    <property type="match status" value="1"/>
</dbReference>
<dbReference type="AlphaFoldDB" id="A0A9P8VUI7"/>
<organism evidence="4 5">
    <name type="scientific">Thelonectria olida</name>
    <dbReference type="NCBI Taxonomy" id="1576542"/>
    <lineage>
        <taxon>Eukaryota</taxon>
        <taxon>Fungi</taxon>
        <taxon>Dikarya</taxon>
        <taxon>Ascomycota</taxon>
        <taxon>Pezizomycotina</taxon>
        <taxon>Sordariomycetes</taxon>
        <taxon>Hypocreomycetidae</taxon>
        <taxon>Hypocreales</taxon>
        <taxon>Nectriaceae</taxon>
        <taxon>Thelonectria</taxon>
    </lineage>
</organism>
<accession>A0A9P8VUI7</accession>
<name>A0A9P8VUI7_9HYPO</name>
<dbReference type="InterPro" id="IPR000073">
    <property type="entry name" value="AB_hydrolase_1"/>
</dbReference>
<proteinExistence type="inferred from homology"/>
<dbReference type="PANTHER" id="PTHR43248">
    <property type="entry name" value="2-SUCCINYL-6-HYDROXY-2,4-CYCLOHEXADIENE-1-CARBOXYLATE SYNTHASE"/>
    <property type="match status" value="1"/>
</dbReference>
<dbReference type="Pfam" id="PF12697">
    <property type="entry name" value="Abhydrolase_6"/>
    <property type="match status" value="1"/>
</dbReference>
<comment type="caution">
    <text evidence="4">The sequence shown here is derived from an EMBL/GenBank/DDBJ whole genome shotgun (WGS) entry which is preliminary data.</text>
</comment>
<evidence type="ECO:0000313" key="5">
    <source>
        <dbReference type="Proteomes" id="UP000777438"/>
    </source>
</evidence>
<dbReference type="EMBL" id="JAGPYM010000044">
    <property type="protein sequence ID" value="KAH6873833.1"/>
    <property type="molecule type" value="Genomic_DNA"/>
</dbReference>
<dbReference type="Gene3D" id="3.40.50.1820">
    <property type="entry name" value="alpha/beta hydrolase"/>
    <property type="match status" value="1"/>
</dbReference>
<feature type="domain" description="AB hydrolase-1" evidence="3">
    <location>
        <begin position="41"/>
        <end position="312"/>
    </location>
</feature>
<evidence type="ECO:0000256" key="2">
    <source>
        <dbReference type="ARBA" id="ARBA00022801"/>
    </source>
</evidence>